<organism evidence="10 11">
    <name type="scientific">Ilex paraguariensis</name>
    <name type="common">yerba mate</name>
    <dbReference type="NCBI Taxonomy" id="185542"/>
    <lineage>
        <taxon>Eukaryota</taxon>
        <taxon>Viridiplantae</taxon>
        <taxon>Streptophyta</taxon>
        <taxon>Embryophyta</taxon>
        <taxon>Tracheophyta</taxon>
        <taxon>Spermatophyta</taxon>
        <taxon>Magnoliopsida</taxon>
        <taxon>eudicotyledons</taxon>
        <taxon>Gunneridae</taxon>
        <taxon>Pentapetalae</taxon>
        <taxon>asterids</taxon>
        <taxon>campanulids</taxon>
        <taxon>Aquifoliales</taxon>
        <taxon>Aquifoliaceae</taxon>
        <taxon>Ilex</taxon>
    </lineage>
</organism>
<proteinExistence type="inferred from homology"/>
<evidence type="ECO:0000256" key="8">
    <source>
        <dbReference type="SAM" id="MobiDB-lite"/>
    </source>
</evidence>
<dbReference type="AlphaFoldDB" id="A0ABC8T5W1"/>
<comment type="subcellular location">
    <subcellularLocation>
        <location evidence="1">Membrane</location>
        <topology evidence="1">Multi-pass membrane protein</topology>
    </subcellularLocation>
</comment>
<evidence type="ECO:0000313" key="11">
    <source>
        <dbReference type="Proteomes" id="UP001642360"/>
    </source>
</evidence>
<evidence type="ECO:0000256" key="3">
    <source>
        <dbReference type="ARBA" id="ARBA00022692"/>
    </source>
</evidence>
<evidence type="ECO:0000256" key="5">
    <source>
        <dbReference type="ARBA" id="ARBA00022989"/>
    </source>
</evidence>
<dbReference type="EMBL" id="CAUOFW020004280">
    <property type="protein sequence ID" value="CAK9164808.1"/>
    <property type="molecule type" value="Genomic_DNA"/>
</dbReference>
<accession>A0ABC8T5W1</accession>
<evidence type="ECO:0000256" key="7">
    <source>
        <dbReference type="ARBA" id="ARBA00023265"/>
    </source>
</evidence>
<keyword evidence="3 9" id="KW-0812">Transmembrane</keyword>
<protein>
    <recommendedName>
        <fullName evidence="12">MLO-like protein</fullName>
    </recommendedName>
</protein>
<dbReference type="InterPro" id="IPR004326">
    <property type="entry name" value="Mlo"/>
</dbReference>
<dbReference type="Pfam" id="PF03094">
    <property type="entry name" value="Mlo"/>
    <property type="match status" value="1"/>
</dbReference>
<feature type="transmembrane region" description="Helical" evidence="9">
    <location>
        <begin position="32"/>
        <end position="56"/>
    </location>
</feature>
<evidence type="ECO:0008006" key="12">
    <source>
        <dbReference type="Google" id="ProtNLM"/>
    </source>
</evidence>
<keyword evidence="11" id="KW-1185">Reference proteome</keyword>
<gene>
    <name evidence="10" type="ORF">ILEXP_LOCUS33957</name>
</gene>
<name>A0ABC8T5W1_9AQUA</name>
<evidence type="ECO:0000256" key="9">
    <source>
        <dbReference type="SAM" id="Phobius"/>
    </source>
</evidence>
<keyword evidence="7" id="KW-0568">Pathogenesis-related protein</keyword>
<evidence type="ECO:0000256" key="6">
    <source>
        <dbReference type="ARBA" id="ARBA00023136"/>
    </source>
</evidence>
<feature type="transmembrane region" description="Helical" evidence="9">
    <location>
        <begin position="68"/>
        <end position="96"/>
    </location>
</feature>
<keyword evidence="5 9" id="KW-1133">Transmembrane helix</keyword>
<dbReference type="GO" id="GO:0006952">
    <property type="term" value="P:defense response"/>
    <property type="evidence" value="ECO:0007669"/>
    <property type="project" value="UniProtKB-KW"/>
</dbReference>
<evidence type="ECO:0000256" key="2">
    <source>
        <dbReference type="ARBA" id="ARBA00006574"/>
    </source>
</evidence>
<comment type="caution">
    <text evidence="10">The sequence shown here is derived from an EMBL/GenBank/DDBJ whole genome shotgun (WGS) entry which is preliminary data.</text>
</comment>
<feature type="compositionally biased region" description="Polar residues" evidence="8">
    <location>
        <begin position="140"/>
        <end position="149"/>
    </location>
</feature>
<keyword evidence="4" id="KW-0611">Plant defense</keyword>
<feature type="region of interest" description="Disordered" evidence="8">
    <location>
        <begin position="128"/>
        <end position="201"/>
    </location>
</feature>
<reference evidence="10 11" key="1">
    <citation type="submission" date="2024-02" db="EMBL/GenBank/DDBJ databases">
        <authorList>
            <person name="Vignale AGUSTIN F."/>
            <person name="Sosa J E."/>
            <person name="Modenutti C."/>
        </authorList>
    </citation>
    <scope>NUCLEOTIDE SEQUENCE [LARGE SCALE GENOMIC DNA]</scope>
</reference>
<comment type="similarity">
    <text evidence="2">Belongs to the MLO family.</text>
</comment>
<dbReference type="PANTHER" id="PTHR31942">
    <property type="entry name" value="MLO-LIKE PROTEIN 1"/>
    <property type="match status" value="1"/>
</dbReference>
<evidence type="ECO:0000256" key="1">
    <source>
        <dbReference type="ARBA" id="ARBA00004141"/>
    </source>
</evidence>
<dbReference type="PANTHER" id="PTHR31942:SF59">
    <property type="entry name" value="MLO-LIKE PROTEIN"/>
    <property type="match status" value="1"/>
</dbReference>
<evidence type="ECO:0000256" key="4">
    <source>
        <dbReference type="ARBA" id="ARBA00022821"/>
    </source>
</evidence>
<dbReference type="Proteomes" id="UP001642360">
    <property type="component" value="Unassembled WGS sequence"/>
</dbReference>
<keyword evidence="6 9" id="KW-0472">Membrane</keyword>
<sequence length="201" mass="23163">MALQLKKQNNVIVGTPLVQPNDDLFWFRQPRFVLTLLHLTLFVNAFEFAFFIWVSIQFGLQSCYHENTWIIITRVVLAVAVQVTCSYVTLPLYALVTQMGSQYKSKVLEEQIANIIKQWHAEVRAKRKKQQQFLQPPRTPLSTQWTLRDTPNDTSSTHHPPTPLPSETNLRGEITEEQDDTVKESTTLPATSPELLSVMRR</sequence>
<dbReference type="GO" id="GO:0016020">
    <property type="term" value="C:membrane"/>
    <property type="evidence" value="ECO:0007669"/>
    <property type="project" value="UniProtKB-SubCell"/>
</dbReference>
<evidence type="ECO:0000313" key="10">
    <source>
        <dbReference type="EMBL" id="CAK9164808.1"/>
    </source>
</evidence>